<dbReference type="OMA" id="KTNMSSY"/>
<dbReference type="AlphaFoldDB" id="J3MYD6"/>
<evidence type="ECO:0000256" key="2">
    <source>
        <dbReference type="ARBA" id="ARBA00022741"/>
    </source>
</evidence>
<dbReference type="SUPFAM" id="SSF56112">
    <property type="entry name" value="Protein kinase-like (PK-like)"/>
    <property type="match status" value="1"/>
</dbReference>
<accession>J3MYD6</accession>
<dbReference type="InterPro" id="IPR017441">
    <property type="entry name" value="Protein_kinase_ATP_BS"/>
</dbReference>
<feature type="transmembrane region" description="Helical" evidence="6">
    <location>
        <begin position="253"/>
        <end position="274"/>
    </location>
</feature>
<evidence type="ECO:0000256" key="4">
    <source>
        <dbReference type="ARBA" id="ARBA00022840"/>
    </source>
</evidence>
<dbReference type="GO" id="GO:0005886">
    <property type="term" value="C:plasma membrane"/>
    <property type="evidence" value="ECO:0007669"/>
    <property type="project" value="TreeGrafter"/>
</dbReference>
<dbReference type="HOGENOM" id="CLU_000288_43_5_1"/>
<proteinExistence type="predicted"/>
<reference evidence="8" key="1">
    <citation type="journal article" date="2013" name="Nat. Commun.">
        <title>Whole-genome sequencing of Oryza brachyantha reveals mechanisms underlying Oryza genome evolution.</title>
        <authorList>
            <person name="Chen J."/>
            <person name="Huang Q."/>
            <person name="Gao D."/>
            <person name="Wang J."/>
            <person name="Lang Y."/>
            <person name="Liu T."/>
            <person name="Li B."/>
            <person name="Bai Z."/>
            <person name="Luis Goicoechea J."/>
            <person name="Liang C."/>
            <person name="Chen C."/>
            <person name="Zhang W."/>
            <person name="Sun S."/>
            <person name="Liao Y."/>
            <person name="Zhang X."/>
            <person name="Yang L."/>
            <person name="Song C."/>
            <person name="Wang M."/>
            <person name="Shi J."/>
            <person name="Liu G."/>
            <person name="Liu J."/>
            <person name="Zhou H."/>
            <person name="Zhou W."/>
            <person name="Yu Q."/>
            <person name="An N."/>
            <person name="Chen Y."/>
            <person name="Cai Q."/>
            <person name="Wang B."/>
            <person name="Liu B."/>
            <person name="Min J."/>
            <person name="Huang Y."/>
            <person name="Wu H."/>
            <person name="Li Z."/>
            <person name="Zhang Y."/>
            <person name="Yin Y."/>
            <person name="Song W."/>
            <person name="Jiang J."/>
            <person name="Jackson S.A."/>
            <person name="Wing R.A."/>
            <person name="Wang J."/>
            <person name="Chen M."/>
        </authorList>
    </citation>
    <scope>NUCLEOTIDE SEQUENCE [LARGE SCALE GENOMIC DNA]</scope>
    <source>
        <strain evidence="8">cv. IRGC 101232</strain>
    </source>
</reference>
<reference evidence="8" key="2">
    <citation type="submission" date="2013-04" db="UniProtKB">
        <authorList>
            <consortium name="EnsemblPlants"/>
        </authorList>
    </citation>
    <scope>IDENTIFICATION</scope>
</reference>
<dbReference type="PANTHER" id="PTHR27005">
    <property type="entry name" value="WALL-ASSOCIATED RECEPTOR KINASE-LIKE 21"/>
    <property type="match status" value="1"/>
</dbReference>
<dbReference type="SMART" id="SM00220">
    <property type="entry name" value="S_TKc"/>
    <property type="match status" value="1"/>
</dbReference>
<evidence type="ECO:0000256" key="6">
    <source>
        <dbReference type="SAM" id="Phobius"/>
    </source>
</evidence>
<feature type="binding site" evidence="5">
    <location>
        <position position="350"/>
    </location>
    <ligand>
        <name>ATP</name>
        <dbReference type="ChEBI" id="CHEBI:30616"/>
    </ligand>
</feature>
<dbReference type="PROSITE" id="PS00108">
    <property type="entry name" value="PROTEIN_KINASE_ST"/>
    <property type="match status" value="1"/>
</dbReference>
<organism evidence="8">
    <name type="scientific">Oryza brachyantha</name>
    <name type="common">malo sina</name>
    <dbReference type="NCBI Taxonomy" id="4533"/>
    <lineage>
        <taxon>Eukaryota</taxon>
        <taxon>Viridiplantae</taxon>
        <taxon>Streptophyta</taxon>
        <taxon>Embryophyta</taxon>
        <taxon>Tracheophyta</taxon>
        <taxon>Spermatophyta</taxon>
        <taxon>Magnoliopsida</taxon>
        <taxon>Liliopsida</taxon>
        <taxon>Poales</taxon>
        <taxon>Poaceae</taxon>
        <taxon>BOP clade</taxon>
        <taxon>Oryzoideae</taxon>
        <taxon>Oryzeae</taxon>
        <taxon>Oryzinae</taxon>
        <taxon>Oryza</taxon>
    </lineage>
</organism>
<dbReference type="InterPro" id="IPR000719">
    <property type="entry name" value="Prot_kinase_dom"/>
</dbReference>
<dbReference type="GO" id="GO:0005524">
    <property type="term" value="F:ATP binding"/>
    <property type="evidence" value="ECO:0007669"/>
    <property type="project" value="UniProtKB-UniRule"/>
</dbReference>
<keyword evidence="2 5" id="KW-0547">Nucleotide-binding</keyword>
<dbReference type="GO" id="GO:0004674">
    <property type="term" value="F:protein serine/threonine kinase activity"/>
    <property type="evidence" value="ECO:0007669"/>
    <property type="project" value="TreeGrafter"/>
</dbReference>
<evidence type="ECO:0000259" key="7">
    <source>
        <dbReference type="PROSITE" id="PS50011"/>
    </source>
</evidence>
<evidence type="ECO:0000256" key="3">
    <source>
        <dbReference type="ARBA" id="ARBA00022777"/>
    </source>
</evidence>
<keyword evidence="3" id="KW-0418">Kinase</keyword>
<name>J3MYD6_ORYBR</name>
<dbReference type="Pfam" id="PF00069">
    <property type="entry name" value="Pkinase"/>
    <property type="match status" value="1"/>
</dbReference>
<sequence>MKMGISWQCYNQATRQVDERVIFQNFTGTPFRFSYEDNKIFVIGCNTMAYMRGVSYVIGCLSTCYGDQQPKNGSCSGAGCCAVDVPHDLGYLEAYFNKDYNTSEISNYSNCGYVIVMEKAVFSYSTTYITSINFWNDYKGKVPAVMDWVVTGETCEEAQMNMSSYACVSENSGCLNPTNGRGYRCKCSKGFDGNPYVKDGCKDDIQAHGCTYTHVLKTVSPPRWFNCVCITRKLSVMQQQIHFCFVPDIDECLGASVGLFVILIITVTCSYLIHERRKMENIKRKYFKLHGGLLLFEEMKSNQGKSFTIFSEEELQQATNKFDENQIIGHGSHGTVYKGLLKGNIEVAVKRCMTMDEQHKKEFVYEFISNGTLSNLIHGNHGQHISLVTHLRIAHEFAEALAYLHSYASPPIIHGDVKSSNIFLDINLMAKVSDFGASILAPIDKSQLVTLVQGTWGYLDPEIAHKSVFNVDAPEHEKSLSMRFLSAMKENKLEHIMDDEIYNNDNMEFVEEVADLAKQCLAMCGEDRPSMKEVAEKLDRLIKVMQHPWAQQNQEEIESLLGESSFITNSRGSTGNFSIEKKAVSRLESGR</sequence>
<dbReference type="eggNOG" id="ENOG502QQPF">
    <property type="taxonomic scope" value="Eukaryota"/>
</dbReference>
<dbReference type="InterPro" id="IPR011009">
    <property type="entry name" value="Kinase-like_dom_sf"/>
</dbReference>
<dbReference type="Proteomes" id="UP000006038">
    <property type="component" value="Chromosome 9"/>
</dbReference>
<dbReference type="PROSITE" id="PS50011">
    <property type="entry name" value="PROTEIN_KINASE_DOM"/>
    <property type="match status" value="1"/>
</dbReference>
<dbReference type="Gene3D" id="1.10.510.10">
    <property type="entry name" value="Transferase(Phosphotransferase) domain 1"/>
    <property type="match status" value="3"/>
</dbReference>
<evidence type="ECO:0000256" key="1">
    <source>
        <dbReference type="ARBA" id="ARBA00022679"/>
    </source>
</evidence>
<keyword evidence="9" id="KW-1185">Reference proteome</keyword>
<keyword evidence="6" id="KW-1133">Transmembrane helix</keyword>
<keyword evidence="6" id="KW-0812">Transmembrane</keyword>
<evidence type="ECO:0000313" key="9">
    <source>
        <dbReference type="Proteomes" id="UP000006038"/>
    </source>
</evidence>
<feature type="domain" description="Protein kinase" evidence="7">
    <location>
        <begin position="247"/>
        <end position="550"/>
    </location>
</feature>
<dbReference type="GO" id="GO:0007166">
    <property type="term" value="P:cell surface receptor signaling pathway"/>
    <property type="evidence" value="ECO:0007669"/>
    <property type="project" value="InterPro"/>
</dbReference>
<dbReference type="FunFam" id="2.10.25.10:FF:000628">
    <property type="entry name" value="Wall-associated receptor kinase 2"/>
    <property type="match status" value="1"/>
</dbReference>
<evidence type="ECO:0000256" key="5">
    <source>
        <dbReference type="PROSITE-ProRule" id="PRU10141"/>
    </source>
</evidence>
<dbReference type="PANTHER" id="PTHR27005:SF479">
    <property type="entry name" value="OS06G0706600 PROTEIN"/>
    <property type="match status" value="1"/>
</dbReference>
<dbReference type="InterPro" id="IPR045274">
    <property type="entry name" value="WAK-like"/>
</dbReference>
<keyword evidence="1" id="KW-0808">Transferase</keyword>
<evidence type="ECO:0000313" key="8">
    <source>
        <dbReference type="EnsemblPlants" id="OB09G20150.1"/>
    </source>
</evidence>
<dbReference type="Gramene" id="OB09G20150.1">
    <property type="protein sequence ID" value="OB09G20150.1"/>
    <property type="gene ID" value="OB09G20150"/>
</dbReference>
<dbReference type="InterPro" id="IPR008271">
    <property type="entry name" value="Ser/Thr_kinase_AS"/>
</dbReference>
<keyword evidence="6" id="KW-0472">Membrane</keyword>
<protein>
    <recommendedName>
        <fullName evidence="7">Protein kinase domain-containing protein</fullName>
    </recommendedName>
</protein>
<keyword evidence="4 5" id="KW-0067">ATP-binding</keyword>
<dbReference type="EnsemblPlants" id="OB09G20150.1">
    <property type="protein sequence ID" value="OB09G20150.1"/>
    <property type="gene ID" value="OB09G20150"/>
</dbReference>
<dbReference type="PROSITE" id="PS00107">
    <property type="entry name" value="PROTEIN_KINASE_ATP"/>
    <property type="match status" value="1"/>
</dbReference>